<gene>
    <name evidence="2" type="ORF">N0V89_006213</name>
</gene>
<feature type="region of interest" description="Disordered" evidence="1">
    <location>
        <begin position="286"/>
        <end position="309"/>
    </location>
</feature>
<dbReference type="GeneID" id="80909743"/>
<feature type="compositionally biased region" description="Polar residues" evidence="1">
    <location>
        <begin position="91"/>
        <end position="121"/>
    </location>
</feature>
<dbReference type="AlphaFoldDB" id="A0A9W8XMS8"/>
<evidence type="ECO:0000256" key="1">
    <source>
        <dbReference type="SAM" id="MobiDB-lite"/>
    </source>
</evidence>
<feature type="compositionally biased region" description="Acidic residues" evidence="1">
    <location>
        <begin position="615"/>
        <end position="626"/>
    </location>
</feature>
<reference evidence="2" key="1">
    <citation type="submission" date="2022-10" db="EMBL/GenBank/DDBJ databases">
        <title>Tapping the CABI collections for fungal endophytes: first genome assemblies for Collariella, Neodidymelliopsis, Ascochyta clinopodiicola, Didymella pomorum, Didymosphaeria variabile, Neocosmospora piperis and Neocucurbitaria cava.</title>
        <authorList>
            <person name="Hill R."/>
        </authorList>
    </citation>
    <scope>NUCLEOTIDE SEQUENCE</scope>
    <source>
        <strain evidence="2">IMI 356815</strain>
    </source>
</reference>
<dbReference type="PANTHER" id="PTHR42085:SF1">
    <property type="entry name" value="F-BOX DOMAIN-CONTAINING PROTEIN"/>
    <property type="match status" value="1"/>
</dbReference>
<feature type="compositionally biased region" description="Acidic residues" evidence="1">
    <location>
        <begin position="591"/>
        <end position="607"/>
    </location>
</feature>
<sequence length="982" mass="108447">MLGKREFFPSKEPGRFVKKMRVEIVMSRKDVSARGAIEDKSTTKADDAADNPKQFGADAPSSETTGGLGEKTRAVNDKSFDYTEWYNVGESSESTNYFDQPNKTDGPSNTDGNSSLPQDNFEQPLELRRYQGDFGDSQPSLEPGNGALSSLTPPSSISPFETSGRALVSGSFASFAANRFPPPPKWSAHLTQHQQLSGSPWAAMTTSPKTTPMQQVETAESQGYFDPTADSSIASYGHGGRQITDTARTTRPLQYLGGLSPYGNISRPYNAALHDPLSRDYHERQQLLQSLQKPPSAPSGSRARQDPETHLTVDTCSFPANQHPNSPCCPNSMLFARDSTITCLNCRVSRIPEDEDYLVFAAARDRQPQGSVQPGAANALQHPGSIPTPGTSPILGVLRPAGPCCSSPLLSRAKSGGIVVCLNCHVFRTEDIGSHDTAPSVPSTEALVQCCPDPNPFDIGEDVSPEFVCLNCNERHDTSQIFAGMQSWDEWMAANTRDDADSVFALDLTEDADDALDLYSSPTPNAPAASRPKELDFSTATASNSPNDINRAMVLRMMGYEEPMTSVYRNLELSLYAPAQGEDLFHQCYDADGDGDDDADNGDADNDGADKDDADKDDADNDDADFPAEKGCRRSFDRFLDLPKELRERIYKIVLQSDKPIAPHLCDAHRPAQQGKADHGKAIRFHDDNQAEHNAICKTLTITRVSRKVRAESLPVFYGTNTFDTVADTPTYFSRLEQLGRFHMIRKVNFVVQFWKGETYSQKLLRMLLQHFEEQKAFEMKHGEEARINSAGKGKGKSTVKDAAATAFPPHERGATKFFTDDLEVLESHPQHVMGGLEANFLVLRKLSETFQDGGYNRKLVIHVPTSTLFTQYNSLLYFPSVCEGLGIHLQLVSGRDVEMVGSGFRLSWTQKFQKKSFAESTTAKDDRELETLTKRVRALYPNIEEVSRPAKRTYYRRNCKIRDIEWFSVDSAGGFVAAPNQ</sequence>
<feature type="compositionally biased region" description="Low complexity" evidence="1">
    <location>
        <begin position="148"/>
        <end position="157"/>
    </location>
</feature>
<dbReference type="RefSeq" id="XP_056072250.1">
    <property type="nucleotide sequence ID" value="XM_056214983.1"/>
</dbReference>
<keyword evidence="3" id="KW-1185">Reference proteome</keyword>
<dbReference type="EMBL" id="JAPEUX010000004">
    <property type="protein sequence ID" value="KAJ4354476.1"/>
    <property type="molecule type" value="Genomic_DNA"/>
</dbReference>
<feature type="region of interest" description="Disordered" evidence="1">
    <location>
        <begin position="587"/>
        <end position="629"/>
    </location>
</feature>
<protein>
    <recommendedName>
        <fullName evidence="4">F-box domain-containing protein</fullName>
    </recommendedName>
</protein>
<dbReference type="Proteomes" id="UP001140513">
    <property type="component" value="Unassembled WGS sequence"/>
</dbReference>
<evidence type="ECO:0000313" key="3">
    <source>
        <dbReference type="Proteomes" id="UP001140513"/>
    </source>
</evidence>
<dbReference type="InterPro" id="IPR038883">
    <property type="entry name" value="AN11006-like"/>
</dbReference>
<feature type="region of interest" description="Disordered" evidence="1">
    <location>
        <begin position="28"/>
        <end position="75"/>
    </location>
</feature>
<comment type="caution">
    <text evidence="2">The sequence shown here is derived from an EMBL/GenBank/DDBJ whole genome shotgun (WGS) entry which is preliminary data.</text>
</comment>
<evidence type="ECO:0000313" key="2">
    <source>
        <dbReference type="EMBL" id="KAJ4354476.1"/>
    </source>
</evidence>
<evidence type="ECO:0008006" key="4">
    <source>
        <dbReference type="Google" id="ProtNLM"/>
    </source>
</evidence>
<organism evidence="2 3">
    <name type="scientific">Didymosphaeria variabile</name>
    <dbReference type="NCBI Taxonomy" id="1932322"/>
    <lineage>
        <taxon>Eukaryota</taxon>
        <taxon>Fungi</taxon>
        <taxon>Dikarya</taxon>
        <taxon>Ascomycota</taxon>
        <taxon>Pezizomycotina</taxon>
        <taxon>Dothideomycetes</taxon>
        <taxon>Pleosporomycetidae</taxon>
        <taxon>Pleosporales</taxon>
        <taxon>Massarineae</taxon>
        <taxon>Didymosphaeriaceae</taxon>
        <taxon>Didymosphaeria</taxon>
    </lineage>
</organism>
<accession>A0A9W8XMS8</accession>
<feature type="compositionally biased region" description="Basic and acidic residues" evidence="1">
    <location>
        <begin position="28"/>
        <end position="47"/>
    </location>
</feature>
<dbReference type="PANTHER" id="PTHR42085">
    <property type="entry name" value="F-BOX DOMAIN-CONTAINING PROTEIN"/>
    <property type="match status" value="1"/>
</dbReference>
<name>A0A9W8XMS8_9PLEO</name>
<dbReference type="OrthoDB" id="62952at2759"/>
<feature type="region of interest" description="Disordered" evidence="1">
    <location>
        <begin position="516"/>
        <end position="544"/>
    </location>
</feature>
<proteinExistence type="predicted"/>
<feature type="region of interest" description="Disordered" evidence="1">
    <location>
        <begin position="91"/>
        <end position="157"/>
    </location>
</feature>